<keyword evidence="3" id="KW-1185">Reference proteome</keyword>
<evidence type="ECO:0000313" key="3">
    <source>
        <dbReference type="Proteomes" id="UP000664466"/>
    </source>
</evidence>
<sequence length="147" mass="16756">MYLQNFSLHDSICLALNETLHDLRYYTPRKLSHDVRGRQFVLDLTERWEEQPGLRLTFEQVTFLHHQEPVQCTHGVASTDDPILGVYWAGCPSSDAPTTGMYGMEMPYIRLDAPDSHTGHHLYIDMLSGRAIRVGSAYVHCALIPLE</sequence>
<geneLocation type="plasmid" evidence="2">
    <name>pTfr153</name>
</geneLocation>
<organism evidence="2">
    <name type="scientific">Thiothrix fructosivorans</name>
    <dbReference type="NCBI Taxonomy" id="111770"/>
    <lineage>
        <taxon>Bacteria</taxon>
        <taxon>Pseudomonadati</taxon>
        <taxon>Pseudomonadota</taxon>
        <taxon>Gammaproteobacteria</taxon>
        <taxon>Thiotrichales</taxon>
        <taxon>Thiotrichaceae</taxon>
        <taxon>Thiothrix</taxon>
    </lineage>
</organism>
<evidence type="ECO:0000313" key="1">
    <source>
        <dbReference type="EMBL" id="MBO0611518.1"/>
    </source>
</evidence>
<dbReference type="Proteomes" id="UP000664466">
    <property type="component" value="Unassembled WGS sequence"/>
</dbReference>
<keyword evidence="2" id="KW-0614">Plasmid</keyword>
<dbReference type="RefSeq" id="WP_207249161.1">
    <property type="nucleotide sequence ID" value="NZ_CP072750.1"/>
</dbReference>
<dbReference type="AlphaFoldDB" id="A0A8B0SPU2"/>
<accession>A0A8B0SPU2</accession>
<protein>
    <submittedName>
        <fullName evidence="2">Uncharacterized protein</fullName>
    </submittedName>
</protein>
<dbReference type="EMBL" id="JAFMPM010000004">
    <property type="protein sequence ID" value="MBO0611518.1"/>
    <property type="molecule type" value="Genomic_DNA"/>
</dbReference>
<name>A0A8B0SPU2_9GAMM</name>
<dbReference type="EMBL" id="CP072750">
    <property type="protein sequence ID" value="QTX13061.1"/>
    <property type="molecule type" value="Genomic_DNA"/>
</dbReference>
<evidence type="ECO:0000313" key="2">
    <source>
        <dbReference type="EMBL" id="QTX13061.1"/>
    </source>
</evidence>
<reference evidence="2" key="2">
    <citation type="submission" date="2021-04" db="EMBL/GenBank/DDBJ databases">
        <title>Complete Genome and methylome analysis of Thiothrix fructosivorans ATCC 49748.</title>
        <authorList>
            <person name="Fomenkov A."/>
            <person name="Sun L."/>
            <person name="Vincze T."/>
            <person name="Grabovich M.Y."/>
            <person name="Roberts R.J."/>
        </authorList>
    </citation>
    <scope>NUCLEOTIDE SEQUENCE</scope>
    <source>
        <strain evidence="2">ATCC 49748</strain>
        <plasmid evidence="2">pTfr153</plasmid>
    </source>
</reference>
<proteinExistence type="predicted"/>
<gene>
    <name evidence="1" type="ORF">J1836_01040</name>
    <name evidence="2" type="ORF">J1836_020380</name>
</gene>
<reference evidence="1 3" key="1">
    <citation type="submission" date="2021-03" db="EMBL/GenBank/DDBJ databases">
        <title>Draft genome and methylome analysis of Thiotrix fructosivoruns ATCC 49748.</title>
        <authorList>
            <person name="Fomenkov A."/>
            <person name="Grabovich M.Y."/>
            <person name="Roberts R.J."/>
        </authorList>
    </citation>
    <scope>NUCLEOTIDE SEQUENCE [LARGE SCALE GENOMIC DNA]</scope>
    <source>
        <strain evidence="1 3">ATCC 49748</strain>
        <plasmid evidence="1">pTfr153</plasmid>
    </source>
</reference>